<evidence type="ECO:0000259" key="5">
    <source>
        <dbReference type="SMART" id="SM00984"/>
    </source>
</evidence>
<evidence type="ECO:0000256" key="1">
    <source>
        <dbReference type="ARBA" id="ARBA00006601"/>
    </source>
</evidence>
<dbReference type="Pfam" id="PF00984">
    <property type="entry name" value="UDPG_MGDP_dh"/>
    <property type="match status" value="1"/>
</dbReference>
<evidence type="ECO:0000256" key="4">
    <source>
        <dbReference type="PIRNR" id="PIRNR000124"/>
    </source>
</evidence>
<accession>A0A2W1NQS6</accession>
<dbReference type="GO" id="GO:0000271">
    <property type="term" value="P:polysaccharide biosynthetic process"/>
    <property type="evidence" value="ECO:0007669"/>
    <property type="project" value="InterPro"/>
</dbReference>
<dbReference type="PIRSF" id="PIRSF000124">
    <property type="entry name" value="UDPglc_GDPman_dh"/>
    <property type="match status" value="1"/>
</dbReference>
<dbReference type="InterPro" id="IPR001732">
    <property type="entry name" value="UDP-Glc/GDP-Man_DH_N"/>
</dbReference>
<keyword evidence="3" id="KW-0520">NAD</keyword>
<evidence type="ECO:0000313" key="7">
    <source>
        <dbReference type="Proteomes" id="UP000214746"/>
    </source>
</evidence>
<dbReference type="InterPro" id="IPR028359">
    <property type="entry name" value="UDP_ManNAc/GlcNAc_DH"/>
</dbReference>
<dbReference type="InterPro" id="IPR036220">
    <property type="entry name" value="UDP-Glc/GDP-Man_DH_C_sf"/>
</dbReference>
<dbReference type="InterPro" id="IPR014027">
    <property type="entry name" value="UDP-Glc/GDP-Man_DH_C"/>
</dbReference>
<dbReference type="Pfam" id="PF03720">
    <property type="entry name" value="UDPG_MGDP_dh_C"/>
    <property type="match status" value="1"/>
</dbReference>
<dbReference type="InterPro" id="IPR014026">
    <property type="entry name" value="UDP-Glc/GDP-Man_DH_dimer"/>
</dbReference>
<feature type="domain" description="UDP-glucose/GDP-mannose dehydrogenase C-terminal" evidence="5">
    <location>
        <begin position="308"/>
        <end position="403"/>
    </location>
</feature>
<dbReference type="PANTHER" id="PTHR43491">
    <property type="entry name" value="UDP-N-ACETYL-D-MANNOSAMINE DEHYDROGENASE"/>
    <property type="match status" value="1"/>
</dbReference>
<dbReference type="SUPFAM" id="SSF51735">
    <property type="entry name" value="NAD(P)-binding Rossmann-fold domains"/>
    <property type="match status" value="1"/>
</dbReference>
<dbReference type="NCBIfam" id="TIGR03026">
    <property type="entry name" value="NDP-sugDHase"/>
    <property type="match status" value="1"/>
</dbReference>
<dbReference type="SMART" id="SM00984">
    <property type="entry name" value="UDPG_MGDP_dh_C"/>
    <property type="match status" value="1"/>
</dbReference>
<dbReference type="SUPFAM" id="SSF48179">
    <property type="entry name" value="6-phosphogluconate dehydrogenase C-terminal domain-like"/>
    <property type="match status" value="1"/>
</dbReference>
<sequence>MMLKVCVVGLGYIGLPTAIIFAKHGVQVHGVDVNSTVVEALNNGELHLEEPGLKEALHEALTCGRLSFSTEPTLADAFIISVQTPALADHTADLSFVKAAAASIVPYLMRGSLVIVESTVPPKTVEEVVIPILLQSKLDIGNELYVAHSPERVIPGNILVEMVTNTRIVGGINDRSTEKAIELYRSFVRANIIGTDIRTAEMVKLMENTYRDINIAYANELARIAERIGFDIWEAISLANTHPRVHIQQPGPGVGGHCIAVDPWFIVSSAPEQARLIAMARTINAETPMHIAHRIEGIVGEQEKPVVTAFGLAYKGNIDDTRESPSLSVIKILKDKGFIINIYDPHVEGDFQNKFNCPYDAAFGSDCIVILTDHEVFKDMNYSKIKDQMRIPNLFDTRNILDAAAMRELGYRCFGFGPAWQIEKGERSRGL</sequence>
<comment type="similarity">
    <text evidence="1 4">Belongs to the UDP-glucose/GDP-mannose dehydrogenase family.</text>
</comment>
<dbReference type="PIRSF" id="PIRSF500136">
    <property type="entry name" value="UDP_ManNAc_DH"/>
    <property type="match status" value="1"/>
</dbReference>
<reference evidence="6" key="1">
    <citation type="submission" date="2018-06" db="EMBL/GenBank/DDBJ databases">
        <title>Paenibacillus xerothermodurans sp. nov. an extremely dry heat resistant spore forming bacterium isolated from the soil of Cape Canaveral, Florida.</title>
        <authorList>
            <person name="Seuylemezian A."/>
            <person name="Kaur N."/>
            <person name="Patil P."/>
            <person name="Patil P."/>
            <person name="Mayilraj S."/>
            <person name="Vaishampayan P."/>
        </authorList>
    </citation>
    <scope>NUCLEOTIDE SEQUENCE [LARGE SCALE GENOMIC DNA]</scope>
    <source>
        <strain evidence="6">ATCC 27380</strain>
    </source>
</reference>
<dbReference type="GO" id="GO:0051287">
    <property type="term" value="F:NAD binding"/>
    <property type="evidence" value="ECO:0007669"/>
    <property type="project" value="InterPro"/>
</dbReference>
<dbReference type="GO" id="GO:0016628">
    <property type="term" value="F:oxidoreductase activity, acting on the CH-CH group of donors, NAD or NADP as acceptor"/>
    <property type="evidence" value="ECO:0007669"/>
    <property type="project" value="InterPro"/>
</dbReference>
<keyword evidence="7" id="KW-1185">Reference proteome</keyword>
<dbReference type="OrthoDB" id="9803238at2"/>
<dbReference type="Proteomes" id="UP000214746">
    <property type="component" value="Unassembled WGS sequence"/>
</dbReference>
<dbReference type="Pfam" id="PF03721">
    <property type="entry name" value="UDPG_MGDP_dh_N"/>
    <property type="match status" value="1"/>
</dbReference>
<keyword evidence="2" id="KW-0560">Oxidoreductase</keyword>
<dbReference type="InterPro" id="IPR036291">
    <property type="entry name" value="NAD(P)-bd_dom_sf"/>
</dbReference>
<evidence type="ECO:0000313" key="6">
    <source>
        <dbReference type="EMBL" id="PZE20086.1"/>
    </source>
</evidence>
<dbReference type="SUPFAM" id="SSF52413">
    <property type="entry name" value="UDP-glucose/GDP-mannose dehydrogenase C-terminal domain"/>
    <property type="match status" value="1"/>
</dbReference>
<dbReference type="PANTHER" id="PTHR43491:SF2">
    <property type="entry name" value="UDP-N-ACETYL-D-MANNOSAMINE DEHYDROGENASE"/>
    <property type="match status" value="1"/>
</dbReference>
<dbReference type="EMBL" id="NHRJ02000010">
    <property type="protein sequence ID" value="PZE20086.1"/>
    <property type="molecule type" value="Genomic_DNA"/>
</dbReference>
<dbReference type="GO" id="GO:0016616">
    <property type="term" value="F:oxidoreductase activity, acting on the CH-OH group of donors, NAD or NADP as acceptor"/>
    <property type="evidence" value="ECO:0007669"/>
    <property type="project" value="InterPro"/>
</dbReference>
<gene>
    <name evidence="6" type="ORF">CBW46_015480</name>
</gene>
<proteinExistence type="inferred from homology"/>
<protein>
    <submittedName>
        <fullName evidence="6">Nucleotide sugar dehydrogenase</fullName>
    </submittedName>
</protein>
<evidence type="ECO:0000256" key="2">
    <source>
        <dbReference type="ARBA" id="ARBA00023002"/>
    </source>
</evidence>
<dbReference type="InterPro" id="IPR008927">
    <property type="entry name" value="6-PGluconate_DH-like_C_sf"/>
</dbReference>
<comment type="caution">
    <text evidence="6">The sequence shown here is derived from an EMBL/GenBank/DDBJ whole genome shotgun (WGS) entry which is preliminary data.</text>
</comment>
<dbReference type="Gene3D" id="3.40.50.720">
    <property type="entry name" value="NAD(P)-binding Rossmann-like Domain"/>
    <property type="match status" value="2"/>
</dbReference>
<dbReference type="AlphaFoldDB" id="A0A2W1NQS6"/>
<organism evidence="6 7">
    <name type="scientific">Paenibacillus xerothermodurans</name>
    <dbReference type="NCBI Taxonomy" id="1977292"/>
    <lineage>
        <taxon>Bacteria</taxon>
        <taxon>Bacillati</taxon>
        <taxon>Bacillota</taxon>
        <taxon>Bacilli</taxon>
        <taxon>Bacillales</taxon>
        <taxon>Paenibacillaceae</taxon>
        <taxon>Paenibacillus</taxon>
    </lineage>
</organism>
<evidence type="ECO:0000256" key="3">
    <source>
        <dbReference type="ARBA" id="ARBA00023027"/>
    </source>
</evidence>
<dbReference type="InterPro" id="IPR017476">
    <property type="entry name" value="UDP-Glc/GDP-Man"/>
</dbReference>
<name>A0A2W1NQS6_PAEXE</name>